<keyword evidence="4 9" id="KW-0645">Protease</keyword>
<evidence type="ECO:0000256" key="6">
    <source>
        <dbReference type="ARBA" id="ARBA00022801"/>
    </source>
</evidence>
<dbReference type="CDD" id="cd05658">
    <property type="entry name" value="M18_DAP"/>
    <property type="match status" value="1"/>
</dbReference>
<dbReference type="PANTHER" id="PTHR28570:SF3">
    <property type="entry name" value="ASPARTYL AMINOPEPTIDASE"/>
    <property type="match status" value="1"/>
</dbReference>
<dbReference type="GO" id="GO:0008270">
    <property type="term" value="F:zinc ion binding"/>
    <property type="evidence" value="ECO:0007669"/>
    <property type="project" value="InterPro"/>
</dbReference>
<evidence type="ECO:0000256" key="5">
    <source>
        <dbReference type="ARBA" id="ARBA00022723"/>
    </source>
</evidence>
<keyword evidence="3 9" id="KW-0031">Aminopeptidase</keyword>
<dbReference type="OrthoDB" id="9764268at2"/>
<evidence type="ECO:0000256" key="3">
    <source>
        <dbReference type="ARBA" id="ARBA00022438"/>
    </source>
</evidence>
<evidence type="ECO:0000256" key="8">
    <source>
        <dbReference type="ARBA" id="ARBA00023049"/>
    </source>
</evidence>
<dbReference type="InterPro" id="IPR001948">
    <property type="entry name" value="Peptidase_M18"/>
</dbReference>
<dbReference type="STRING" id="119641.SAMN05421842_11914"/>
<evidence type="ECO:0000313" key="11">
    <source>
        <dbReference type="EMBL" id="SFD08446.1"/>
    </source>
</evidence>
<evidence type="ECO:0000256" key="2">
    <source>
        <dbReference type="ARBA" id="ARBA00008290"/>
    </source>
</evidence>
<evidence type="ECO:0000256" key="7">
    <source>
        <dbReference type="ARBA" id="ARBA00022833"/>
    </source>
</evidence>
<evidence type="ECO:0000256" key="10">
    <source>
        <dbReference type="RuleBase" id="RU004387"/>
    </source>
</evidence>
<dbReference type="PANTHER" id="PTHR28570">
    <property type="entry name" value="ASPARTYL AMINOPEPTIDASE"/>
    <property type="match status" value="1"/>
</dbReference>
<evidence type="ECO:0000313" key="12">
    <source>
        <dbReference type="Proteomes" id="UP000199263"/>
    </source>
</evidence>
<sequence length="429" mass="47754">MSITTELLDFINDSKSAFHGAYEVKNILDKEGYQEVKECDKWDLKQGNKYYVMKNQSAIIAFEIGNGNIEEEGFRLIGAHTDSPGFRIKPKAEMQVEGHYLKLNTEVYGGAILSTWFDRPLSIAGRVTLKGKTPLKPRVELVDLKKPVLIIPSLAIHMNRTINEGYEYNKQKDTLPLLTMANDKLEKDGYLIKLIAQSLNVEQKEILDFDLFLYEFEKGSIIGMEEEFISSGRLDDLWMVFAGLKGLLQSNKTKATKVLVALDNEEIGSLTAQGANSSLLENILERITLALGKDREDFKRTLSNSVMISADLAHALHPNYIEKHDPTSRPMLGKGPVIKIAASGSYSTDSYAASIFKEVCNKAEVPCQEFVNRSDVKGGTTIGPITASKLNIPVIDMGAPLLSMHSVRELAAVKDNEYTIKAFTEFYGI</sequence>
<dbReference type="PRINTS" id="PR00932">
    <property type="entry name" value="AMINO1PTASE"/>
</dbReference>
<dbReference type="AlphaFoldDB" id="A0A1I1PFF5"/>
<dbReference type="GO" id="GO:0006508">
    <property type="term" value="P:proteolysis"/>
    <property type="evidence" value="ECO:0007669"/>
    <property type="project" value="UniProtKB-KW"/>
</dbReference>
<comment type="cofactor">
    <cofactor evidence="1 10">
        <name>Zn(2+)</name>
        <dbReference type="ChEBI" id="CHEBI:29105"/>
    </cofactor>
</comment>
<keyword evidence="6 9" id="KW-0378">Hydrolase</keyword>
<proteinExistence type="inferred from homology"/>
<dbReference type="SUPFAM" id="SSF101821">
    <property type="entry name" value="Aminopeptidase/glucanase lid domain"/>
    <property type="match status" value="1"/>
</dbReference>
<dbReference type="FunFam" id="2.30.250.10:FF:000003">
    <property type="entry name" value="Probable M18 family aminopeptidase 2"/>
    <property type="match status" value="1"/>
</dbReference>
<dbReference type="GO" id="GO:0008237">
    <property type="term" value="F:metallopeptidase activity"/>
    <property type="evidence" value="ECO:0007669"/>
    <property type="project" value="UniProtKB-KW"/>
</dbReference>
<reference evidence="11 12" key="1">
    <citation type="submission" date="2016-10" db="EMBL/GenBank/DDBJ databases">
        <authorList>
            <person name="de Groot N.N."/>
        </authorList>
    </citation>
    <scope>NUCLEOTIDE SEQUENCE [LARGE SCALE GENOMIC DNA]</scope>
    <source>
        <strain evidence="11 12">DSM 12992</strain>
    </source>
</reference>
<dbReference type="RefSeq" id="WP_090092180.1">
    <property type="nucleotide sequence ID" value="NZ_FOMG01000019.1"/>
</dbReference>
<keyword evidence="5 9" id="KW-0479">Metal-binding</keyword>
<gene>
    <name evidence="11" type="ORF">SAMN05421842_11914</name>
</gene>
<dbReference type="NCBIfam" id="NF002759">
    <property type="entry name" value="PRK02813.1"/>
    <property type="match status" value="1"/>
</dbReference>
<dbReference type="EMBL" id="FOMG01000019">
    <property type="protein sequence ID" value="SFD08446.1"/>
    <property type="molecule type" value="Genomic_DNA"/>
</dbReference>
<dbReference type="GO" id="GO:0005737">
    <property type="term" value="C:cytoplasm"/>
    <property type="evidence" value="ECO:0007669"/>
    <property type="project" value="UniProtKB-ARBA"/>
</dbReference>
<dbReference type="Gene3D" id="3.40.630.10">
    <property type="entry name" value="Zn peptidases"/>
    <property type="match status" value="1"/>
</dbReference>
<comment type="similarity">
    <text evidence="2 9">Belongs to the peptidase M18 family.</text>
</comment>
<organism evidence="11 12">
    <name type="scientific">Clostridium uliginosum</name>
    <dbReference type="NCBI Taxonomy" id="119641"/>
    <lineage>
        <taxon>Bacteria</taxon>
        <taxon>Bacillati</taxon>
        <taxon>Bacillota</taxon>
        <taxon>Clostridia</taxon>
        <taxon>Eubacteriales</taxon>
        <taxon>Clostridiaceae</taxon>
        <taxon>Clostridium</taxon>
    </lineage>
</organism>
<dbReference type="Gene3D" id="2.30.250.10">
    <property type="entry name" value="Aminopeptidase i, Domain 2"/>
    <property type="match status" value="1"/>
</dbReference>
<keyword evidence="12" id="KW-1185">Reference proteome</keyword>
<dbReference type="Proteomes" id="UP000199263">
    <property type="component" value="Unassembled WGS sequence"/>
</dbReference>
<keyword evidence="8 9" id="KW-0482">Metalloprotease</keyword>
<dbReference type="InterPro" id="IPR023358">
    <property type="entry name" value="Peptidase_M18_dom2"/>
</dbReference>
<keyword evidence="7 9" id="KW-0862">Zinc</keyword>
<protein>
    <recommendedName>
        <fullName evidence="10">M18 family aminopeptidase</fullName>
        <ecNumber evidence="10">3.4.11.-</ecNumber>
    </recommendedName>
</protein>
<name>A0A1I1PFF5_9CLOT</name>
<dbReference type="Pfam" id="PF02127">
    <property type="entry name" value="Peptidase_M18"/>
    <property type="match status" value="1"/>
</dbReference>
<accession>A0A1I1PFF5</accession>
<evidence type="ECO:0000256" key="9">
    <source>
        <dbReference type="RuleBase" id="RU004386"/>
    </source>
</evidence>
<dbReference type="GO" id="GO:0004177">
    <property type="term" value="F:aminopeptidase activity"/>
    <property type="evidence" value="ECO:0007669"/>
    <property type="project" value="UniProtKB-KW"/>
</dbReference>
<dbReference type="SUPFAM" id="SSF53187">
    <property type="entry name" value="Zn-dependent exopeptidases"/>
    <property type="match status" value="1"/>
</dbReference>
<dbReference type="EC" id="3.4.11.-" evidence="10"/>
<evidence type="ECO:0000256" key="1">
    <source>
        <dbReference type="ARBA" id="ARBA00001947"/>
    </source>
</evidence>
<evidence type="ECO:0000256" key="4">
    <source>
        <dbReference type="ARBA" id="ARBA00022670"/>
    </source>
</evidence>